<dbReference type="GO" id="GO:0004222">
    <property type="term" value="F:metalloendopeptidase activity"/>
    <property type="evidence" value="ECO:0007669"/>
    <property type="project" value="UniProtKB-UniRule"/>
</dbReference>
<evidence type="ECO:0000313" key="15">
    <source>
        <dbReference type="EMBL" id="CDW26134.1"/>
    </source>
</evidence>
<evidence type="ECO:0000256" key="13">
    <source>
        <dbReference type="RuleBase" id="RU369069"/>
    </source>
</evidence>
<dbReference type="AlphaFoldDB" id="A0A0K2TJN1"/>
<evidence type="ECO:0000256" key="5">
    <source>
        <dbReference type="ARBA" id="ARBA00022692"/>
    </source>
</evidence>
<comment type="cofactor">
    <cofactor evidence="13">
        <name>Mn(2+)</name>
        <dbReference type="ChEBI" id="CHEBI:29035"/>
    </cofactor>
    <cofactor evidence="13">
        <name>Co(2+)</name>
        <dbReference type="ChEBI" id="CHEBI:48828"/>
    </cofactor>
    <text evidence="13">Divalent metal cations. Mn(2+) or Co(2+).</text>
</comment>
<dbReference type="GO" id="GO:0046872">
    <property type="term" value="F:metal ion binding"/>
    <property type="evidence" value="ECO:0007669"/>
    <property type="project" value="UniProtKB-UniRule"/>
</dbReference>
<evidence type="ECO:0000256" key="11">
    <source>
        <dbReference type="ARBA" id="ARBA00023136"/>
    </source>
</evidence>
<keyword evidence="8 13" id="KW-0378">Hydrolase</keyword>
<evidence type="ECO:0000256" key="6">
    <source>
        <dbReference type="ARBA" id="ARBA00022723"/>
    </source>
</evidence>
<evidence type="ECO:0000256" key="1">
    <source>
        <dbReference type="ARBA" id="ARBA00001941"/>
    </source>
</evidence>
<keyword evidence="13" id="KW-1003">Cell membrane</keyword>
<evidence type="ECO:0000256" key="3">
    <source>
        <dbReference type="ARBA" id="ARBA00008261"/>
    </source>
</evidence>
<comment type="subcellular location">
    <subcellularLocation>
        <location evidence="13">Cell membrane</location>
        <topology evidence="13">Single-pass type I membrane protein</topology>
    </subcellularLocation>
    <subcellularLocation>
        <location evidence="2">Membrane</location>
        <topology evidence="2">Single-pass type I membrane protein</topology>
    </subcellularLocation>
</comment>
<evidence type="ECO:0000256" key="2">
    <source>
        <dbReference type="ARBA" id="ARBA00004479"/>
    </source>
</evidence>
<proteinExistence type="inferred from homology"/>
<evidence type="ECO:0000256" key="9">
    <source>
        <dbReference type="ARBA" id="ARBA00022989"/>
    </source>
</evidence>
<evidence type="ECO:0000256" key="12">
    <source>
        <dbReference type="ARBA" id="ARBA00023180"/>
    </source>
</evidence>
<evidence type="ECO:0000256" key="7">
    <source>
        <dbReference type="ARBA" id="ARBA00022729"/>
    </source>
</evidence>
<sequence length="481" mass="55290">MMGSAMRYPIFQLMFIILTSPYGQAHNSFLWRIDLKPPSYFFGTIHVPYTRVWNYIAQNSKDAFRDSDLVYFELDLTDPGTLSDLSTCQLLPQGQHLSQVIPTDIYVRLRLHLEYIHKQIPSWITPYQEQRGIDPEYLFSAITSNWERKQPIWITLMINSLNQKDISSRGFPVLDLYLSKLAGKQKKKIKAIERVKEQCGPLNRLNASQVVFALNQTLKRQEELRYFQRASAHQSTDDLIESYKSGNLNKVIYSRDSILLPSLAPEDDNSLLHLSPSEFSMAQTIDSFFRQYMIDQRNRRMAARVIDLLVNRPGKSYFFAFGAGHFIGNNSILDLVQSAGFKIDHIQPGESLYDSKTVYRTYSSSSKATVQGTFNDLSENQKTRALLQFLQYQQQQEQTEETKKFQKLIGQQSSSESYVDNDKSLSIWYGIDTINNYSKSPTSSPSITLTNIFSSGSTICFSSLFSSYVWLLPSYIFVVLN</sequence>
<feature type="chain" id="PRO_5005487819" description="Metalloprotease TIKI homolog" evidence="14">
    <location>
        <begin position="26"/>
        <end position="481"/>
    </location>
</feature>
<keyword evidence="12" id="KW-0325">Glycoprotein</keyword>
<dbReference type="PANTHER" id="PTHR31120">
    <property type="entry name" value="METALLOPROTEASE TIKI"/>
    <property type="match status" value="1"/>
</dbReference>
<reference evidence="15" key="1">
    <citation type="submission" date="2014-05" db="EMBL/GenBank/DDBJ databases">
        <authorList>
            <person name="Chronopoulou M."/>
        </authorList>
    </citation>
    <scope>NUCLEOTIDE SEQUENCE</scope>
    <source>
        <tissue evidence="15">Whole organism</tissue>
    </source>
</reference>
<dbReference type="InterPro" id="IPR002816">
    <property type="entry name" value="TraB/PrgY/GumN_fam"/>
</dbReference>
<keyword evidence="6 13" id="KW-0479">Metal-binding</keyword>
<keyword evidence="11" id="KW-0472">Membrane</keyword>
<comment type="function">
    <text evidence="13">Metalloprotease that acts as a negative regulator of the Wnt signaling pathway.</text>
</comment>
<evidence type="ECO:0000256" key="4">
    <source>
        <dbReference type="ARBA" id="ARBA00022670"/>
    </source>
</evidence>
<feature type="signal peptide" evidence="14">
    <location>
        <begin position="1"/>
        <end position="25"/>
    </location>
</feature>
<dbReference type="GO" id="GO:0005886">
    <property type="term" value="C:plasma membrane"/>
    <property type="evidence" value="ECO:0007669"/>
    <property type="project" value="UniProtKB-SubCell"/>
</dbReference>
<dbReference type="EC" id="3.4.-.-" evidence="13"/>
<organism evidence="15">
    <name type="scientific">Lepeophtheirus salmonis</name>
    <name type="common">Salmon louse</name>
    <name type="synonym">Caligus salmonis</name>
    <dbReference type="NCBI Taxonomy" id="72036"/>
    <lineage>
        <taxon>Eukaryota</taxon>
        <taxon>Metazoa</taxon>
        <taxon>Ecdysozoa</taxon>
        <taxon>Arthropoda</taxon>
        <taxon>Crustacea</taxon>
        <taxon>Multicrustacea</taxon>
        <taxon>Hexanauplia</taxon>
        <taxon>Copepoda</taxon>
        <taxon>Siphonostomatoida</taxon>
        <taxon>Caligidae</taxon>
        <taxon>Lepeophtheirus</taxon>
    </lineage>
</organism>
<comment type="similarity">
    <text evidence="3 13">Belongs to the TIKI family.</text>
</comment>
<keyword evidence="4 13" id="KW-0645">Protease</keyword>
<dbReference type="EMBL" id="HACA01008773">
    <property type="protein sequence ID" value="CDW26134.1"/>
    <property type="molecule type" value="Transcribed_RNA"/>
</dbReference>
<dbReference type="GO" id="GO:0016055">
    <property type="term" value="P:Wnt signaling pathway"/>
    <property type="evidence" value="ECO:0007669"/>
    <property type="project" value="UniProtKB-KW"/>
</dbReference>
<keyword evidence="5" id="KW-0812">Transmembrane</keyword>
<protein>
    <recommendedName>
        <fullName evidence="13">Metalloprotease TIKI homolog</fullName>
        <ecNumber evidence="13">3.4.-.-</ecNumber>
    </recommendedName>
</protein>
<dbReference type="GO" id="GO:0030178">
    <property type="term" value="P:negative regulation of Wnt signaling pathway"/>
    <property type="evidence" value="ECO:0007669"/>
    <property type="project" value="UniProtKB-UniRule"/>
</dbReference>
<dbReference type="CDD" id="cd14789">
    <property type="entry name" value="Tiki"/>
    <property type="match status" value="1"/>
</dbReference>
<keyword evidence="9" id="KW-1133">Transmembrane helix</keyword>
<keyword evidence="10 13" id="KW-0482">Metalloprotease</keyword>
<evidence type="ECO:0000256" key="14">
    <source>
        <dbReference type="SAM" id="SignalP"/>
    </source>
</evidence>
<keyword evidence="7 13" id="KW-0732">Signal</keyword>
<accession>A0A0K2TJN1</accession>
<name>A0A0K2TJN1_LEPSM</name>
<dbReference type="InterPro" id="IPR040230">
    <property type="entry name" value="TIKI1/2-like"/>
</dbReference>
<dbReference type="OrthoDB" id="10040378at2759"/>
<dbReference type="Pfam" id="PF01963">
    <property type="entry name" value="TraB_PrgY_gumN"/>
    <property type="match status" value="1"/>
</dbReference>
<evidence type="ECO:0000256" key="10">
    <source>
        <dbReference type="ARBA" id="ARBA00023049"/>
    </source>
</evidence>
<evidence type="ECO:0000256" key="8">
    <source>
        <dbReference type="ARBA" id="ARBA00022801"/>
    </source>
</evidence>
<dbReference type="PANTHER" id="PTHR31120:SF6">
    <property type="entry name" value="METALLOPROTEASE TIKI HOMOLOG"/>
    <property type="match status" value="1"/>
</dbReference>
<comment type="cofactor">
    <cofactor evidence="1">
        <name>Co(2+)</name>
        <dbReference type="ChEBI" id="CHEBI:48828"/>
    </cofactor>
</comment>
<dbReference type="GO" id="GO:0006508">
    <property type="term" value="P:proteolysis"/>
    <property type="evidence" value="ECO:0007669"/>
    <property type="project" value="UniProtKB-KW"/>
</dbReference>
<keyword evidence="13" id="KW-0879">Wnt signaling pathway</keyword>